<protein>
    <submittedName>
        <fullName evidence="1">Uncharacterized protein</fullName>
    </submittedName>
</protein>
<proteinExistence type="predicted"/>
<reference evidence="1 2" key="1">
    <citation type="submission" date="2019-06" db="EMBL/GenBank/DDBJ databases">
        <title>Flavobacterium sp. MaA-Y11 from geoumgang.</title>
        <authorList>
            <person name="Jeong S."/>
        </authorList>
    </citation>
    <scope>NUCLEOTIDE SEQUENCE [LARGE SCALE GENOMIC DNA]</scope>
    <source>
        <strain evidence="1 2">MaA-Y11</strain>
    </source>
</reference>
<sequence length="147" mass="16963">MKQLFGFSLIILAFFAFVYTGNVFSIIFLAMGLFLVATEGSEIDLNNRKYRKLTTVFGVKFGSWKSLPDFEYVSVFKTKQSQRINFITATTSFTNEVILLNLFDSKNKYITFYQTDDKTDAFQVANHFKRALGIDILDATEKEKVWL</sequence>
<evidence type="ECO:0000313" key="2">
    <source>
        <dbReference type="Proteomes" id="UP000319175"/>
    </source>
</evidence>
<accession>A0A501Q6P1</accession>
<organism evidence="1 2">
    <name type="scientific">Flavobacterium microcysteis</name>
    <dbReference type="NCBI Taxonomy" id="2596891"/>
    <lineage>
        <taxon>Bacteria</taxon>
        <taxon>Pseudomonadati</taxon>
        <taxon>Bacteroidota</taxon>
        <taxon>Flavobacteriia</taxon>
        <taxon>Flavobacteriales</taxon>
        <taxon>Flavobacteriaceae</taxon>
        <taxon>Flavobacterium</taxon>
    </lineage>
</organism>
<dbReference type="OrthoDB" id="886404at2"/>
<reference evidence="1 2" key="2">
    <citation type="submission" date="2019-06" db="EMBL/GenBank/DDBJ databases">
        <authorList>
            <person name="Seo Y."/>
        </authorList>
    </citation>
    <scope>NUCLEOTIDE SEQUENCE [LARGE SCALE GENOMIC DNA]</scope>
    <source>
        <strain evidence="1 2">MaA-Y11</strain>
    </source>
</reference>
<name>A0A501Q6P1_9FLAO</name>
<evidence type="ECO:0000313" key="1">
    <source>
        <dbReference type="EMBL" id="TPD68560.1"/>
    </source>
</evidence>
<dbReference type="EMBL" id="VFJE01000054">
    <property type="protein sequence ID" value="TPD68560.1"/>
    <property type="molecule type" value="Genomic_DNA"/>
</dbReference>
<dbReference type="Proteomes" id="UP000319175">
    <property type="component" value="Unassembled WGS sequence"/>
</dbReference>
<keyword evidence="2" id="KW-1185">Reference proteome</keyword>
<dbReference type="RefSeq" id="WP_140000944.1">
    <property type="nucleotide sequence ID" value="NZ_VFJE01000054.1"/>
</dbReference>
<dbReference type="AlphaFoldDB" id="A0A501Q6P1"/>
<gene>
    <name evidence="1" type="ORF">FJA49_10890</name>
</gene>
<comment type="caution">
    <text evidence="1">The sequence shown here is derived from an EMBL/GenBank/DDBJ whole genome shotgun (WGS) entry which is preliminary data.</text>
</comment>